<dbReference type="PANTHER" id="PTHR18964:SF149">
    <property type="entry name" value="BIFUNCTIONAL UDP-N-ACETYLGLUCOSAMINE 2-EPIMERASE_N-ACETYLMANNOSAMINE KINASE"/>
    <property type="match status" value="1"/>
</dbReference>
<dbReference type="InterPro" id="IPR043129">
    <property type="entry name" value="ATPase_NBD"/>
</dbReference>
<sequence length="412" mass="41462">MSSRSEVSNPSAPMSGTSLDEPPGRAETDRWRATAELLAEVRREPGRTRVELARALRLASGSATEITARLRELGWVAEERAPCGGRGRPTTRVVPSPGGPVVVALDVRFEGWRAGVAGLDGVPVAVRAGRHARRDPDAVVRELDAVVAELVAAHPGPVVAAGIGVAATVLDEHLAQGGGQGWSPLDVRRIGSGQGLPVLVGNDATLAGVAEARDGAAAGAGTALFLTVEVGIGGALLLHGRAQAGSRGAAGEFGHLPFGAPDAECACGARGCWTTSVDGRALARMLGEPEPDDPYTHARDVLDRAAGGDTAAAGAVASAAAALARGVAGLVNAHDPEVVVLAGLGPALRASAPEGFAHACDAGLMAFRRAVPPPVRDDEHGADGVLRGAAAIALDHATSPAGLAARDAATRT</sequence>
<feature type="region of interest" description="Disordered" evidence="2">
    <location>
        <begin position="1"/>
        <end position="30"/>
    </location>
</feature>
<evidence type="ECO:0000256" key="1">
    <source>
        <dbReference type="ARBA" id="ARBA00006479"/>
    </source>
</evidence>
<proteinExistence type="inferred from homology"/>
<organism evidence="3 4">
    <name type="scientific">Pseudonocardia nematodicida</name>
    <dbReference type="NCBI Taxonomy" id="1206997"/>
    <lineage>
        <taxon>Bacteria</taxon>
        <taxon>Bacillati</taxon>
        <taxon>Actinomycetota</taxon>
        <taxon>Actinomycetes</taxon>
        <taxon>Pseudonocardiales</taxon>
        <taxon>Pseudonocardiaceae</taxon>
        <taxon>Pseudonocardia</taxon>
    </lineage>
</organism>
<dbReference type="InterPro" id="IPR036390">
    <property type="entry name" value="WH_DNA-bd_sf"/>
</dbReference>
<dbReference type="SUPFAM" id="SSF53067">
    <property type="entry name" value="Actin-like ATPase domain"/>
    <property type="match status" value="1"/>
</dbReference>
<accession>A0ABV1KA80</accession>
<name>A0ABV1KA80_9PSEU</name>
<feature type="compositionally biased region" description="Polar residues" evidence="2">
    <location>
        <begin position="1"/>
        <end position="18"/>
    </location>
</feature>
<evidence type="ECO:0000313" key="4">
    <source>
        <dbReference type="Proteomes" id="UP001494902"/>
    </source>
</evidence>
<keyword evidence="4" id="KW-1185">Reference proteome</keyword>
<comment type="caution">
    <text evidence="3">The sequence shown here is derived from an EMBL/GenBank/DDBJ whole genome shotgun (WGS) entry which is preliminary data.</text>
</comment>
<evidence type="ECO:0000256" key="2">
    <source>
        <dbReference type="SAM" id="MobiDB-lite"/>
    </source>
</evidence>
<protein>
    <submittedName>
        <fullName evidence="3">ROK family transcriptional regulator</fullName>
    </submittedName>
</protein>
<gene>
    <name evidence="3" type="ORF">WIS52_12945</name>
</gene>
<dbReference type="PROSITE" id="PS01125">
    <property type="entry name" value="ROK"/>
    <property type="match status" value="1"/>
</dbReference>
<comment type="similarity">
    <text evidence="1">Belongs to the ROK (NagC/XylR) family.</text>
</comment>
<reference evidence="3 4" key="1">
    <citation type="submission" date="2024-03" db="EMBL/GenBank/DDBJ databases">
        <title>Draft genome sequence of Pseudonocardia nematodicida JCM 31783.</title>
        <authorList>
            <person name="Butdee W."/>
            <person name="Duangmal K."/>
        </authorList>
    </citation>
    <scope>NUCLEOTIDE SEQUENCE [LARGE SCALE GENOMIC DNA]</scope>
    <source>
        <strain evidence="3 4">JCM 31783</strain>
    </source>
</reference>
<dbReference type="PANTHER" id="PTHR18964">
    <property type="entry name" value="ROK (REPRESSOR, ORF, KINASE) FAMILY"/>
    <property type="match status" value="1"/>
</dbReference>
<dbReference type="InterPro" id="IPR049874">
    <property type="entry name" value="ROK_cs"/>
</dbReference>
<dbReference type="EMBL" id="JBEDNQ010000005">
    <property type="protein sequence ID" value="MEQ3551378.1"/>
    <property type="molecule type" value="Genomic_DNA"/>
</dbReference>
<dbReference type="Pfam" id="PF00480">
    <property type="entry name" value="ROK"/>
    <property type="match status" value="1"/>
</dbReference>
<dbReference type="Gene3D" id="1.10.10.10">
    <property type="entry name" value="Winged helix-like DNA-binding domain superfamily/Winged helix DNA-binding domain"/>
    <property type="match status" value="1"/>
</dbReference>
<dbReference type="Gene3D" id="3.30.420.40">
    <property type="match status" value="2"/>
</dbReference>
<dbReference type="SUPFAM" id="SSF46785">
    <property type="entry name" value="Winged helix' DNA-binding domain"/>
    <property type="match status" value="1"/>
</dbReference>
<dbReference type="Proteomes" id="UP001494902">
    <property type="component" value="Unassembled WGS sequence"/>
</dbReference>
<evidence type="ECO:0000313" key="3">
    <source>
        <dbReference type="EMBL" id="MEQ3551378.1"/>
    </source>
</evidence>
<dbReference type="InterPro" id="IPR000600">
    <property type="entry name" value="ROK"/>
</dbReference>
<dbReference type="InterPro" id="IPR036388">
    <property type="entry name" value="WH-like_DNA-bd_sf"/>
</dbReference>